<comment type="caution">
    <text evidence="2">The sequence shown here is derived from an EMBL/GenBank/DDBJ whole genome shotgun (WGS) entry which is preliminary data.</text>
</comment>
<sequence>MKLIKGLDAKGLAGPADARPDATKDLDVQVGELLPHQVEEPLPNQLVPESWEDRVDPEDRSEDLPLPDMLLAMCCSCHHDGDSGLHIEEGAFVRTWPSKASGNMAYVELLDDPNCWGYLPAHLLETAFPGYVWAKVLHSPSLIQLPDQLEVGVGGFVLLDESSEKDGWIHADEPLSGLSGRIKKDWLDLDVVQ</sequence>
<evidence type="ECO:0000256" key="1">
    <source>
        <dbReference type="SAM" id="MobiDB-lite"/>
    </source>
</evidence>
<accession>A0A812S2A3</accession>
<feature type="region of interest" description="Disordered" evidence="1">
    <location>
        <begin position="1"/>
        <end position="24"/>
    </location>
</feature>
<dbReference type="OrthoDB" id="437821at2759"/>
<evidence type="ECO:0000313" key="2">
    <source>
        <dbReference type="EMBL" id="CAE7462293.1"/>
    </source>
</evidence>
<keyword evidence="3" id="KW-1185">Reference proteome</keyword>
<feature type="region of interest" description="Disordered" evidence="1">
    <location>
        <begin position="37"/>
        <end position="62"/>
    </location>
</feature>
<dbReference type="Proteomes" id="UP000604046">
    <property type="component" value="Unassembled WGS sequence"/>
</dbReference>
<name>A0A812S2A3_9DINO</name>
<reference evidence="2" key="1">
    <citation type="submission" date="2021-02" db="EMBL/GenBank/DDBJ databases">
        <authorList>
            <person name="Dougan E. K."/>
            <person name="Rhodes N."/>
            <person name="Thang M."/>
            <person name="Chan C."/>
        </authorList>
    </citation>
    <scope>NUCLEOTIDE SEQUENCE</scope>
</reference>
<evidence type="ECO:0000313" key="3">
    <source>
        <dbReference type="Proteomes" id="UP000604046"/>
    </source>
</evidence>
<dbReference type="AlphaFoldDB" id="A0A812S2A3"/>
<proteinExistence type="predicted"/>
<organism evidence="2 3">
    <name type="scientific">Symbiodinium natans</name>
    <dbReference type="NCBI Taxonomy" id="878477"/>
    <lineage>
        <taxon>Eukaryota</taxon>
        <taxon>Sar</taxon>
        <taxon>Alveolata</taxon>
        <taxon>Dinophyceae</taxon>
        <taxon>Suessiales</taxon>
        <taxon>Symbiodiniaceae</taxon>
        <taxon>Symbiodinium</taxon>
    </lineage>
</organism>
<protein>
    <submittedName>
        <fullName evidence="2">Uncharacterized protein</fullName>
    </submittedName>
</protein>
<dbReference type="EMBL" id="CAJNDS010002406">
    <property type="protein sequence ID" value="CAE7462293.1"/>
    <property type="molecule type" value="Genomic_DNA"/>
</dbReference>
<gene>
    <name evidence="2" type="ORF">SNAT2548_LOCUS25732</name>
</gene>